<proteinExistence type="predicted"/>
<gene>
    <name evidence="2" type="ORF">UFOPK4354_00516</name>
</gene>
<sequence length="129" mass="12555">MSGGWKWLPAAWILAVGSLMGAAGVSVGSAALAPVAVPDSPNPLAAGDTGQGCLAGLMLSLGLLVLVLASAPVAGAVLYASSRSALLTTLAALLGPVVGLCLLWGGTATAVTRLSGRESDLVGHITPAR</sequence>
<evidence type="ECO:0000313" key="2">
    <source>
        <dbReference type="EMBL" id="CAB5064121.1"/>
    </source>
</evidence>
<feature type="transmembrane region" description="Helical" evidence="1">
    <location>
        <begin position="85"/>
        <end position="105"/>
    </location>
</feature>
<evidence type="ECO:0000256" key="1">
    <source>
        <dbReference type="SAM" id="Phobius"/>
    </source>
</evidence>
<dbReference type="AlphaFoldDB" id="A0A6J7UE80"/>
<name>A0A6J7UE80_9ZZZZ</name>
<protein>
    <submittedName>
        <fullName evidence="2">Unannotated protein</fullName>
    </submittedName>
</protein>
<dbReference type="EMBL" id="CAFBQW010000038">
    <property type="protein sequence ID" value="CAB5064121.1"/>
    <property type="molecule type" value="Genomic_DNA"/>
</dbReference>
<feature type="transmembrane region" description="Helical" evidence="1">
    <location>
        <begin position="54"/>
        <end position="78"/>
    </location>
</feature>
<keyword evidence="1" id="KW-0812">Transmembrane</keyword>
<accession>A0A6J7UE80</accession>
<organism evidence="2">
    <name type="scientific">freshwater metagenome</name>
    <dbReference type="NCBI Taxonomy" id="449393"/>
    <lineage>
        <taxon>unclassified sequences</taxon>
        <taxon>metagenomes</taxon>
        <taxon>ecological metagenomes</taxon>
    </lineage>
</organism>
<keyword evidence="1" id="KW-0472">Membrane</keyword>
<reference evidence="2" key="1">
    <citation type="submission" date="2020-05" db="EMBL/GenBank/DDBJ databases">
        <authorList>
            <person name="Chiriac C."/>
            <person name="Salcher M."/>
            <person name="Ghai R."/>
            <person name="Kavagutti S V."/>
        </authorList>
    </citation>
    <scope>NUCLEOTIDE SEQUENCE</scope>
</reference>
<keyword evidence="1" id="KW-1133">Transmembrane helix</keyword>